<keyword evidence="1" id="KW-0805">Transcription regulation</keyword>
<dbReference type="InterPro" id="IPR036390">
    <property type="entry name" value="WH_DNA-bd_sf"/>
</dbReference>
<dbReference type="SUPFAM" id="SSF46785">
    <property type="entry name" value="Winged helix' DNA-binding domain"/>
    <property type="match status" value="1"/>
</dbReference>
<evidence type="ECO:0000313" key="5">
    <source>
        <dbReference type="EMBL" id="HIW01891.1"/>
    </source>
</evidence>
<dbReference type="InterPro" id="IPR019888">
    <property type="entry name" value="Tscrpt_reg_AsnC-like"/>
</dbReference>
<dbReference type="InterPro" id="IPR019887">
    <property type="entry name" value="Tscrpt_reg_AsnC/Lrp_C"/>
</dbReference>
<evidence type="ECO:0000256" key="3">
    <source>
        <dbReference type="ARBA" id="ARBA00023163"/>
    </source>
</evidence>
<accession>A0A9D1PZ32</accession>
<reference evidence="5" key="1">
    <citation type="journal article" date="2021" name="PeerJ">
        <title>Extensive microbial diversity within the chicken gut microbiome revealed by metagenomics and culture.</title>
        <authorList>
            <person name="Gilroy R."/>
            <person name="Ravi A."/>
            <person name="Getino M."/>
            <person name="Pursley I."/>
            <person name="Horton D.L."/>
            <person name="Alikhan N.F."/>
            <person name="Baker D."/>
            <person name="Gharbi K."/>
            <person name="Hall N."/>
            <person name="Watson M."/>
            <person name="Adriaenssens E.M."/>
            <person name="Foster-Nyarko E."/>
            <person name="Jarju S."/>
            <person name="Secka A."/>
            <person name="Antonio M."/>
            <person name="Oren A."/>
            <person name="Chaudhuri R.R."/>
            <person name="La Ragione R."/>
            <person name="Hildebrand F."/>
            <person name="Pallen M.J."/>
        </authorList>
    </citation>
    <scope>NUCLEOTIDE SEQUENCE</scope>
    <source>
        <strain evidence="5">12435</strain>
    </source>
</reference>
<comment type="caution">
    <text evidence="5">The sequence shown here is derived from an EMBL/GenBank/DDBJ whole genome shotgun (WGS) entry which is preliminary data.</text>
</comment>
<dbReference type="InterPro" id="IPR050684">
    <property type="entry name" value="HTH-Siroheme_Decarb"/>
</dbReference>
<sequence>MDKLREDILGLLGEDSRLGAARIAKMLGADEKAVTAAIKDMEDSGVIIKYTVITDDELADKDTVEALIEVKVSPMYKHGFDAIAEEIYQFDEVKTLYLMSGAYDLAVIIEGKSLKDVSRFVSEKLSVMDKVLSTATHFILKKYKVGGVCTKSCGVVRQAVHA</sequence>
<dbReference type="PANTHER" id="PTHR43413">
    <property type="entry name" value="TRANSCRIPTIONAL REGULATOR, ASNC FAMILY"/>
    <property type="match status" value="1"/>
</dbReference>
<dbReference type="SUPFAM" id="SSF54909">
    <property type="entry name" value="Dimeric alpha+beta barrel"/>
    <property type="match status" value="1"/>
</dbReference>
<evidence type="ECO:0000259" key="4">
    <source>
        <dbReference type="PROSITE" id="PS50956"/>
    </source>
</evidence>
<keyword evidence="3" id="KW-0804">Transcription</keyword>
<gene>
    <name evidence="5" type="ORF">H9892_00905</name>
</gene>
<dbReference type="SMART" id="SM00344">
    <property type="entry name" value="HTH_ASNC"/>
    <property type="match status" value="1"/>
</dbReference>
<dbReference type="Gene3D" id="1.10.10.10">
    <property type="entry name" value="Winged helix-like DNA-binding domain superfamily/Winged helix DNA-binding domain"/>
    <property type="match status" value="1"/>
</dbReference>
<protein>
    <submittedName>
        <fullName evidence="5">Lrp/AsnC family transcriptional regulator</fullName>
    </submittedName>
</protein>
<dbReference type="PRINTS" id="PR00033">
    <property type="entry name" value="HTHASNC"/>
</dbReference>
<feature type="domain" description="HTH asnC-type" evidence="4">
    <location>
        <begin position="1"/>
        <end position="62"/>
    </location>
</feature>
<name>A0A9D1PZ32_9FIRM</name>
<dbReference type="AlphaFoldDB" id="A0A9D1PZ32"/>
<dbReference type="InterPro" id="IPR036388">
    <property type="entry name" value="WH-like_DNA-bd_sf"/>
</dbReference>
<dbReference type="GO" id="GO:0043565">
    <property type="term" value="F:sequence-specific DNA binding"/>
    <property type="evidence" value="ECO:0007669"/>
    <property type="project" value="InterPro"/>
</dbReference>
<dbReference type="InterPro" id="IPR000485">
    <property type="entry name" value="AsnC-type_HTH_dom"/>
</dbReference>
<evidence type="ECO:0000256" key="2">
    <source>
        <dbReference type="ARBA" id="ARBA00023125"/>
    </source>
</evidence>
<organism evidence="5 6">
    <name type="scientific">Candidatus Protoclostridium stercorigallinarum</name>
    <dbReference type="NCBI Taxonomy" id="2838741"/>
    <lineage>
        <taxon>Bacteria</taxon>
        <taxon>Bacillati</taxon>
        <taxon>Bacillota</taxon>
        <taxon>Clostridia</taxon>
        <taxon>Candidatus Protoclostridium</taxon>
    </lineage>
</organism>
<dbReference type="PROSITE" id="PS50956">
    <property type="entry name" value="HTH_ASNC_2"/>
    <property type="match status" value="1"/>
</dbReference>
<keyword evidence="2" id="KW-0238">DNA-binding</keyword>
<dbReference type="PANTHER" id="PTHR43413:SF7">
    <property type="entry name" value="HTH-TYPE TRANSCRIPTIONAL REGULATOR PTR2"/>
    <property type="match status" value="1"/>
</dbReference>
<dbReference type="Gene3D" id="3.30.70.920">
    <property type="match status" value="1"/>
</dbReference>
<dbReference type="Pfam" id="PF01037">
    <property type="entry name" value="AsnC_trans_reg"/>
    <property type="match status" value="1"/>
</dbReference>
<proteinExistence type="predicted"/>
<dbReference type="InterPro" id="IPR011008">
    <property type="entry name" value="Dimeric_a/b-barrel"/>
</dbReference>
<reference evidence="5" key="2">
    <citation type="submission" date="2021-04" db="EMBL/GenBank/DDBJ databases">
        <authorList>
            <person name="Gilroy R."/>
        </authorList>
    </citation>
    <scope>NUCLEOTIDE SEQUENCE</scope>
    <source>
        <strain evidence="5">12435</strain>
    </source>
</reference>
<dbReference type="Pfam" id="PF13412">
    <property type="entry name" value="HTH_24"/>
    <property type="match status" value="1"/>
</dbReference>
<evidence type="ECO:0000313" key="6">
    <source>
        <dbReference type="Proteomes" id="UP000823990"/>
    </source>
</evidence>
<dbReference type="Proteomes" id="UP000823990">
    <property type="component" value="Unassembled WGS sequence"/>
</dbReference>
<dbReference type="EMBL" id="DXHS01000015">
    <property type="protein sequence ID" value="HIW01891.1"/>
    <property type="molecule type" value="Genomic_DNA"/>
</dbReference>
<evidence type="ECO:0000256" key="1">
    <source>
        <dbReference type="ARBA" id="ARBA00023015"/>
    </source>
</evidence>